<name>A0A0E4G9V0_9FIRM</name>
<sequence length="121" mass="13151">MRKIEIFDPAMCCATGVCGPSIDPELMRMATVINSLKDKGIIIKRYGLSNEPQDFIANKVISDLLQKEGAEILPVTLVDGVVVKTKAYPTNAEIEKWLETEIDSKPSIITSSCCCGPKGCC</sequence>
<organism evidence="1 2">
    <name type="scientific">Syntrophomonas zehnderi OL-4</name>
    <dbReference type="NCBI Taxonomy" id="690567"/>
    <lineage>
        <taxon>Bacteria</taxon>
        <taxon>Bacillati</taxon>
        <taxon>Bacillota</taxon>
        <taxon>Clostridia</taxon>
        <taxon>Eubacteriales</taxon>
        <taxon>Syntrophomonadaceae</taxon>
        <taxon>Syntrophomonas</taxon>
    </lineage>
</organism>
<reference evidence="1 2" key="1">
    <citation type="submission" date="2015-03" db="EMBL/GenBank/DDBJ databases">
        <authorList>
            <person name="Murphy D."/>
        </authorList>
    </citation>
    <scope>NUCLEOTIDE SEQUENCE [LARGE SCALE GENOMIC DNA]</scope>
    <source>
        <strain evidence="1 2">OL-4</strain>
    </source>
</reference>
<keyword evidence="2" id="KW-1185">Reference proteome</keyword>
<accession>A0A0E4G9V0</accession>
<protein>
    <submittedName>
        <fullName evidence="1">Arsenical-resistance operon trans-acting repressor ArsD</fullName>
    </submittedName>
</protein>
<dbReference type="Proteomes" id="UP000045545">
    <property type="component" value="Unassembled WGS sequence"/>
</dbReference>
<dbReference type="AlphaFoldDB" id="A0A0E4G9V0"/>
<dbReference type="EMBL" id="CGIH01000008">
    <property type="protein sequence ID" value="CFX13849.1"/>
    <property type="molecule type" value="Genomic_DNA"/>
</dbReference>
<dbReference type="GO" id="GO:0045892">
    <property type="term" value="P:negative regulation of DNA-templated transcription"/>
    <property type="evidence" value="ECO:0007669"/>
    <property type="project" value="InterPro"/>
</dbReference>
<evidence type="ECO:0000313" key="1">
    <source>
        <dbReference type="EMBL" id="CFX13849.1"/>
    </source>
</evidence>
<dbReference type="STRING" id="690567.574"/>
<dbReference type="GO" id="GO:0003677">
    <property type="term" value="F:DNA binding"/>
    <property type="evidence" value="ECO:0007669"/>
    <property type="project" value="InterPro"/>
</dbReference>
<dbReference type="NCBIfam" id="NF033727">
    <property type="entry name" value="chaperon_ArsD"/>
    <property type="match status" value="1"/>
</dbReference>
<dbReference type="Pfam" id="PF06953">
    <property type="entry name" value="ArsD"/>
    <property type="match status" value="1"/>
</dbReference>
<dbReference type="RefSeq" id="WP_046495600.1">
    <property type="nucleotide sequence ID" value="NZ_CGIH01000008.1"/>
</dbReference>
<dbReference type="GO" id="GO:0046685">
    <property type="term" value="P:response to arsenic-containing substance"/>
    <property type="evidence" value="ECO:0007669"/>
    <property type="project" value="InterPro"/>
</dbReference>
<dbReference type="Gene3D" id="3.40.30.10">
    <property type="entry name" value="Glutaredoxin"/>
    <property type="match status" value="1"/>
</dbReference>
<gene>
    <name evidence="1" type="ORF">574</name>
</gene>
<dbReference type="InterPro" id="IPR010712">
    <property type="entry name" value="Arsenical-R_ArsD"/>
</dbReference>
<proteinExistence type="predicted"/>
<dbReference type="OrthoDB" id="9801358at2"/>
<evidence type="ECO:0000313" key="2">
    <source>
        <dbReference type="Proteomes" id="UP000045545"/>
    </source>
</evidence>